<keyword evidence="2" id="KW-1185">Reference proteome</keyword>
<organism evidence="1 2">
    <name type="scientific">Ideonella dechloratans</name>
    <dbReference type="NCBI Taxonomy" id="36863"/>
    <lineage>
        <taxon>Bacteria</taxon>
        <taxon>Pseudomonadati</taxon>
        <taxon>Pseudomonadota</taxon>
        <taxon>Betaproteobacteria</taxon>
        <taxon>Burkholderiales</taxon>
        <taxon>Sphaerotilaceae</taxon>
        <taxon>Ideonella</taxon>
    </lineage>
</organism>
<dbReference type="AlphaFoldDB" id="A0A643FH88"/>
<dbReference type="Proteomes" id="UP000430120">
    <property type="component" value="Unassembled WGS sequence"/>
</dbReference>
<accession>A0A643FH88</accession>
<dbReference type="InterPro" id="IPR038695">
    <property type="entry name" value="Saro_0823-like_sf"/>
</dbReference>
<reference evidence="1 2" key="1">
    <citation type="submission" date="2019-09" db="EMBL/GenBank/DDBJ databases">
        <title>Draft genome sequences of 48 bacterial type strains from the CCUG.</title>
        <authorList>
            <person name="Tunovic T."/>
            <person name="Pineiro-Iglesias B."/>
            <person name="Unosson C."/>
            <person name="Inganas E."/>
            <person name="Ohlen M."/>
            <person name="Cardew S."/>
            <person name="Jensie-Markopoulos S."/>
            <person name="Salva-Serra F."/>
            <person name="Jaen-Luchoro D."/>
            <person name="Karlsson R."/>
            <person name="Svensson-Stadler L."/>
            <person name="Chun J."/>
            <person name="Moore E."/>
        </authorList>
    </citation>
    <scope>NUCLEOTIDE SEQUENCE [LARGE SCALE GENOMIC DNA]</scope>
    <source>
        <strain evidence="1 2">CCUG 30977</strain>
    </source>
</reference>
<dbReference type="InterPro" id="IPR003795">
    <property type="entry name" value="DUF192"/>
</dbReference>
<dbReference type="Pfam" id="PF02643">
    <property type="entry name" value="DUF192"/>
    <property type="match status" value="1"/>
</dbReference>
<proteinExistence type="predicted"/>
<name>A0A643FH88_IDEDE</name>
<dbReference type="Gene3D" id="2.60.120.1140">
    <property type="entry name" value="Protein of unknown function DUF192"/>
    <property type="match status" value="1"/>
</dbReference>
<evidence type="ECO:0000313" key="1">
    <source>
        <dbReference type="EMBL" id="KAB0584612.1"/>
    </source>
</evidence>
<dbReference type="RefSeq" id="WP_151122568.1">
    <property type="nucleotide sequence ID" value="NZ_CP088081.1"/>
</dbReference>
<protein>
    <submittedName>
        <fullName evidence="1">DUF192 domain-containing protein</fullName>
    </submittedName>
</protein>
<gene>
    <name evidence="1" type="ORF">F7Q92_03635</name>
</gene>
<comment type="caution">
    <text evidence="1">The sequence shown here is derived from an EMBL/GenBank/DDBJ whole genome shotgun (WGS) entry which is preliminary data.</text>
</comment>
<dbReference type="OrthoDB" id="9813379at2"/>
<dbReference type="EMBL" id="VZPB01000005">
    <property type="protein sequence ID" value="KAB0584612.1"/>
    <property type="molecule type" value="Genomic_DNA"/>
</dbReference>
<sequence>MSARIQLCIDGQPTRREVARLGRLQRLLWPWARAGRGQAGVICGSWLRPARWVHTFGARGPVDVVFLRADGVVLEVASRVRPWTLLRCRQATSALRLRPGAARRLGLQPGMALDLMS</sequence>
<evidence type="ECO:0000313" key="2">
    <source>
        <dbReference type="Proteomes" id="UP000430120"/>
    </source>
</evidence>